<feature type="compositionally biased region" description="Basic and acidic residues" evidence="1">
    <location>
        <begin position="95"/>
        <end position="106"/>
    </location>
</feature>
<dbReference type="EMBL" id="SRLO01000308">
    <property type="protein sequence ID" value="TNN61784.1"/>
    <property type="molecule type" value="Genomic_DNA"/>
</dbReference>
<evidence type="ECO:0000256" key="1">
    <source>
        <dbReference type="SAM" id="MobiDB-lite"/>
    </source>
</evidence>
<feature type="region of interest" description="Disordered" evidence="1">
    <location>
        <begin position="79"/>
        <end position="106"/>
    </location>
</feature>
<keyword evidence="3" id="KW-1185">Reference proteome</keyword>
<dbReference type="AlphaFoldDB" id="A0A4Z2HA73"/>
<comment type="caution">
    <text evidence="2">The sequence shown here is derived from an EMBL/GenBank/DDBJ whole genome shotgun (WGS) entry which is preliminary data.</text>
</comment>
<name>A0A4Z2HA73_9TELE</name>
<gene>
    <name evidence="2" type="ORF">EYF80_028006</name>
</gene>
<organism evidence="2 3">
    <name type="scientific">Liparis tanakae</name>
    <name type="common">Tanaka's snailfish</name>
    <dbReference type="NCBI Taxonomy" id="230148"/>
    <lineage>
        <taxon>Eukaryota</taxon>
        <taxon>Metazoa</taxon>
        <taxon>Chordata</taxon>
        <taxon>Craniata</taxon>
        <taxon>Vertebrata</taxon>
        <taxon>Euteleostomi</taxon>
        <taxon>Actinopterygii</taxon>
        <taxon>Neopterygii</taxon>
        <taxon>Teleostei</taxon>
        <taxon>Neoteleostei</taxon>
        <taxon>Acanthomorphata</taxon>
        <taxon>Eupercaria</taxon>
        <taxon>Perciformes</taxon>
        <taxon>Cottioidei</taxon>
        <taxon>Cottales</taxon>
        <taxon>Liparidae</taxon>
        <taxon>Liparis</taxon>
    </lineage>
</organism>
<protein>
    <submittedName>
        <fullName evidence="2">Uncharacterized protein</fullName>
    </submittedName>
</protein>
<evidence type="ECO:0000313" key="3">
    <source>
        <dbReference type="Proteomes" id="UP000314294"/>
    </source>
</evidence>
<proteinExistence type="predicted"/>
<dbReference type="Proteomes" id="UP000314294">
    <property type="component" value="Unassembled WGS sequence"/>
</dbReference>
<evidence type="ECO:0000313" key="2">
    <source>
        <dbReference type="EMBL" id="TNN61784.1"/>
    </source>
</evidence>
<reference evidence="2 3" key="1">
    <citation type="submission" date="2019-03" db="EMBL/GenBank/DDBJ databases">
        <title>First draft genome of Liparis tanakae, snailfish: a comprehensive survey of snailfish specific genes.</title>
        <authorList>
            <person name="Kim W."/>
            <person name="Song I."/>
            <person name="Jeong J.-H."/>
            <person name="Kim D."/>
            <person name="Kim S."/>
            <person name="Ryu S."/>
            <person name="Song J.Y."/>
            <person name="Lee S.K."/>
        </authorList>
    </citation>
    <scope>NUCLEOTIDE SEQUENCE [LARGE SCALE GENOMIC DNA]</scope>
    <source>
        <tissue evidence="2">Muscle</tissue>
    </source>
</reference>
<accession>A0A4Z2HA73</accession>
<sequence length="193" mass="20889">MERRAHTQIARSPGTEEKVDVFACRHRADTHVAGGGVETMISTDGLSTQAMTAFFSFLSSSGLKVRIVEFTDKRFPDAVDTTKSRGRRASSCGDEGSRTGDETSLRHQVETLRVGSHALRTGPAMGAWPRAQREYMEALAQSRALIQGSCGLQPKDKERQWESGNSQLVVRGPGRLGAQGMVISSGNGARQPN</sequence>